<keyword evidence="7 10" id="KW-0812">Transmembrane</keyword>
<dbReference type="InterPro" id="IPR051621">
    <property type="entry name" value="T2SS_protein_J"/>
</dbReference>
<dbReference type="InterPro" id="IPR012902">
    <property type="entry name" value="N_methyl_site"/>
</dbReference>
<dbReference type="RefSeq" id="WP_188678141.1">
    <property type="nucleotide sequence ID" value="NZ_BMKA01000006.1"/>
</dbReference>
<dbReference type="Pfam" id="PF11612">
    <property type="entry name" value="T2SSJ"/>
    <property type="match status" value="1"/>
</dbReference>
<organism evidence="11 12">
    <name type="scientific">Neptunicoccus cionae</name>
    <dbReference type="NCBI Taxonomy" id="2035344"/>
    <lineage>
        <taxon>Bacteria</taxon>
        <taxon>Pseudomonadati</taxon>
        <taxon>Pseudomonadota</taxon>
        <taxon>Alphaproteobacteria</taxon>
        <taxon>Rhodobacterales</taxon>
        <taxon>Paracoccaceae</taxon>
        <taxon>Neptunicoccus</taxon>
    </lineage>
</organism>
<evidence type="ECO:0000256" key="3">
    <source>
        <dbReference type="ARBA" id="ARBA00021539"/>
    </source>
</evidence>
<evidence type="ECO:0000256" key="8">
    <source>
        <dbReference type="ARBA" id="ARBA00022989"/>
    </source>
</evidence>
<evidence type="ECO:0000256" key="6">
    <source>
        <dbReference type="ARBA" id="ARBA00022519"/>
    </source>
</evidence>
<keyword evidence="4" id="KW-1003">Cell membrane</keyword>
<evidence type="ECO:0000256" key="10">
    <source>
        <dbReference type="SAM" id="Phobius"/>
    </source>
</evidence>
<proteinExistence type="inferred from homology"/>
<evidence type="ECO:0000313" key="12">
    <source>
        <dbReference type="Proteomes" id="UP000628017"/>
    </source>
</evidence>
<evidence type="ECO:0000256" key="5">
    <source>
        <dbReference type="ARBA" id="ARBA00022481"/>
    </source>
</evidence>
<keyword evidence="5" id="KW-0488">Methylation</keyword>
<keyword evidence="12" id="KW-1185">Reference proteome</keyword>
<dbReference type="NCBIfam" id="TIGR02532">
    <property type="entry name" value="IV_pilin_GFxxxE"/>
    <property type="match status" value="1"/>
</dbReference>
<accession>A0A916VT26</accession>
<dbReference type="GO" id="GO:0015627">
    <property type="term" value="C:type II protein secretion system complex"/>
    <property type="evidence" value="ECO:0007669"/>
    <property type="project" value="InterPro"/>
</dbReference>
<dbReference type="Gene3D" id="3.10.610.10">
    <property type="entry name" value="GSPII I/J protein-like"/>
    <property type="match status" value="1"/>
</dbReference>
<feature type="transmembrane region" description="Helical" evidence="10">
    <location>
        <begin position="15"/>
        <end position="36"/>
    </location>
</feature>
<reference evidence="11" key="2">
    <citation type="submission" date="2020-09" db="EMBL/GenBank/DDBJ databases">
        <authorList>
            <person name="Sun Q."/>
            <person name="Zhou Y."/>
        </authorList>
    </citation>
    <scope>NUCLEOTIDE SEQUENCE</scope>
    <source>
        <strain evidence="11">CGMCC 1.15880</strain>
    </source>
</reference>
<evidence type="ECO:0000313" key="11">
    <source>
        <dbReference type="EMBL" id="GGA29435.1"/>
    </source>
</evidence>
<name>A0A916VT26_9RHOB</name>
<evidence type="ECO:0000256" key="1">
    <source>
        <dbReference type="ARBA" id="ARBA00004377"/>
    </source>
</evidence>
<dbReference type="Pfam" id="PF07963">
    <property type="entry name" value="N_methyl"/>
    <property type="match status" value="1"/>
</dbReference>
<gene>
    <name evidence="11" type="ORF">GCM10011498_33260</name>
</gene>
<dbReference type="Proteomes" id="UP000628017">
    <property type="component" value="Unassembled WGS sequence"/>
</dbReference>
<dbReference type="InterPro" id="IPR045584">
    <property type="entry name" value="Pilin-like"/>
</dbReference>
<evidence type="ECO:0000256" key="4">
    <source>
        <dbReference type="ARBA" id="ARBA00022475"/>
    </source>
</evidence>
<dbReference type="InterPro" id="IPR010055">
    <property type="entry name" value="T2SS_protein-GspJ"/>
</dbReference>
<dbReference type="PANTHER" id="PTHR39583">
    <property type="entry name" value="TYPE II SECRETION SYSTEM PROTEIN J-RELATED"/>
    <property type="match status" value="1"/>
</dbReference>
<dbReference type="PANTHER" id="PTHR39583:SF2">
    <property type="entry name" value="TYPE II SECRETION SYSTEM PROTEIN J"/>
    <property type="match status" value="1"/>
</dbReference>
<dbReference type="SUPFAM" id="SSF54523">
    <property type="entry name" value="Pili subunits"/>
    <property type="match status" value="1"/>
</dbReference>
<sequence>MKGQGGDTNTDQQAGFTLIELIVVLAVFALVATMSLQAMTGTLRTRDRLAGVAEQTAQTTRVLALLRSDLESAVPLEFHDVSGRIRSSFDIAQGSVEMAISVSGRHGLPGEQVTGLGRVIWRYDRGAGVLTRQSWPVLNPADRGSVGPQVVVGEGITGFEVRRLDGDGNWVSGPDPNLGAGSSSGLPRAVDVVIDTDAFGRINTLVAYP</sequence>
<keyword evidence="6" id="KW-0997">Cell inner membrane</keyword>
<evidence type="ECO:0000256" key="7">
    <source>
        <dbReference type="ARBA" id="ARBA00022692"/>
    </source>
</evidence>
<comment type="caution">
    <text evidence="11">The sequence shown here is derived from an EMBL/GenBank/DDBJ whole genome shotgun (WGS) entry which is preliminary data.</text>
</comment>
<comment type="subcellular location">
    <subcellularLocation>
        <location evidence="1">Cell inner membrane</location>
        <topology evidence="1">Single-pass membrane protein</topology>
    </subcellularLocation>
</comment>
<keyword evidence="8 10" id="KW-1133">Transmembrane helix</keyword>
<dbReference type="GO" id="GO:0015628">
    <property type="term" value="P:protein secretion by the type II secretion system"/>
    <property type="evidence" value="ECO:0007669"/>
    <property type="project" value="InterPro"/>
</dbReference>
<evidence type="ECO:0000256" key="9">
    <source>
        <dbReference type="ARBA" id="ARBA00023136"/>
    </source>
</evidence>
<dbReference type="EMBL" id="BMKA01000006">
    <property type="protein sequence ID" value="GGA29435.1"/>
    <property type="molecule type" value="Genomic_DNA"/>
</dbReference>
<protein>
    <recommendedName>
        <fullName evidence="3">Type II secretion system protein J</fullName>
    </recommendedName>
</protein>
<dbReference type="AlphaFoldDB" id="A0A916VT26"/>
<evidence type="ECO:0000256" key="2">
    <source>
        <dbReference type="ARBA" id="ARBA00011084"/>
    </source>
</evidence>
<keyword evidence="9 10" id="KW-0472">Membrane</keyword>
<comment type="similarity">
    <text evidence="2">Belongs to the GSP J family.</text>
</comment>
<dbReference type="GO" id="GO:0005886">
    <property type="term" value="C:plasma membrane"/>
    <property type="evidence" value="ECO:0007669"/>
    <property type="project" value="UniProtKB-SubCell"/>
</dbReference>
<dbReference type="PROSITE" id="PS00409">
    <property type="entry name" value="PROKAR_NTER_METHYL"/>
    <property type="match status" value="1"/>
</dbReference>
<reference evidence="11" key="1">
    <citation type="journal article" date="2014" name="Int. J. Syst. Evol. Microbiol.">
        <title>Complete genome sequence of Corynebacterium casei LMG S-19264T (=DSM 44701T), isolated from a smear-ripened cheese.</title>
        <authorList>
            <consortium name="US DOE Joint Genome Institute (JGI-PGF)"/>
            <person name="Walter F."/>
            <person name="Albersmeier A."/>
            <person name="Kalinowski J."/>
            <person name="Ruckert C."/>
        </authorList>
    </citation>
    <scope>NUCLEOTIDE SEQUENCE</scope>
    <source>
        <strain evidence="11">CGMCC 1.15880</strain>
    </source>
</reference>